<keyword evidence="2" id="KW-0732">Signal</keyword>
<reference evidence="3" key="1">
    <citation type="submission" date="2021-02" db="EMBL/GenBank/DDBJ databases">
        <title>Genome sequence Cadophora malorum strain M34.</title>
        <authorList>
            <person name="Stefanovic E."/>
            <person name="Vu D."/>
            <person name="Scully C."/>
            <person name="Dijksterhuis J."/>
            <person name="Roader J."/>
            <person name="Houbraken J."/>
        </authorList>
    </citation>
    <scope>NUCLEOTIDE SEQUENCE</scope>
    <source>
        <strain evidence="3">M34</strain>
    </source>
</reference>
<keyword evidence="4" id="KW-1185">Reference proteome</keyword>
<evidence type="ECO:0008006" key="5">
    <source>
        <dbReference type="Google" id="ProtNLM"/>
    </source>
</evidence>
<dbReference type="EMBL" id="JAFJYH010000070">
    <property type="protein sequence ID" value="KAG4421176.1"/>
    <property type="molecule type" value="Genomic_DNA"/>
</dbReference>
<feature type="signal peptide" evidence="2">
    <location>
        <begin position="1"/>
        <end position="22"/>
    </location>
</feature>
<dbReference type="Pfam" id="PF03583">
    <property type="entry name" value="LIP"/>
    <property type="match status" value="1"/>
</dbReference>
<evidence type="ECO:0000313" key="4">
    <source>
        <dbReference type="Proteomes" id="UP000664132"/>
    </source>
</evidence>
<accession>A0A8H7TLN0</accession>
<dbReference type="InterPro" id="IPR005152">
    <property type="entry name" value="Lipase_secreted"/>
</dbReference>
<gene>
    <name evidence="3" type="ORF">IFR04_005696</name>
</gene>
<keyword evidence="1" id="KW-0378">Hydrolase</keyword>
<dbReference type="PANTHER" id="PTHR34853">
    <property type="match status" value="1"/>
</dbReference>
<comment type="caution">
    <text evidence="3">The sequence shown here is derived from an EMBL/GenBank/DDBJ whole genome shotgun (WGS) entry which is preliminary data.</text>
</comment>
<protein>
    <recommendedName>
        <fullName evidence="5">LIP-domain-containing protein</fullName>
    </recommendedName>
</protein>
<evidence type="ECO:0000313" key="3">
    <source>
        <dbReference type="EMBL" id="KAG4421176.1"/>
    </source>
</evidence>
<dbReference type="OrthoDB" id="2373480at2759"/>
<evidence type="ECO:0000256" key="1">
    <source>
        <dbReference type="ARBA" id="ARBA00022801"/>
    </source>
</evidence>
<dbReference type="Proteomes" id="UP000664132">
    <property type="component" value="Unassembled WGS sequence"/>
</dbReference>
<dbReference type="AlphaFoldDB" id="A0A8H7TLN0"/>
<evidence type="ECO:0000256" key="2">
    <source>
        <dbReference type="SAM" id="SignalP"/>
    </source>
</evidence>
<sequence length="301" mass="32714">MTRNSFFLQAVTFILSLCAVSASPFARKVPIPPSEDDFYSLPKGYEKASPGEILRHRKPPGPLAAFGDIPLNLHSAYQIQFRTTNSQGQPDTAVTTLLIPKGANSSRMVSYQDFEDSSSVDCATSYALHQGKKFNTGLSKSDVLFEAGLLNEGYYVNLPDYEGRKAAFGSGPQAGYATLDSIRAVLKSSEFTGISKDHVDITMWGYSGGSIPTEWAAEMQPDYAPELKILGAAVGGIISNINSTIHIINKTPHAGFGPAGLLGLHKAYESKEFNRLLHEETFPENRTEFMSPLHLCASDVL</sequence>
<dbReference type="GO" id="GO:0004806">
    <property type="term" value="F:triacylglycerol lipase activity"/>
    <property type="evidence" value="ECO:0007669"/>
    <property type="project" value="InterPro"/>
</dbReference>
<feature type="chain" id="PRO_5035003212" description="LIP-domain-containing protein" evidence="2">
    <location>
        <begin position="23"/>
        <end position="301"/>
    </location>
</feature>
<dbReference type="GO" id="GO:0016042">
    <property type="term" value="P:lipid catabolic process"/>
    <property type="evidence" value="ECO:0007669"/>
    <property type="project" value="InterPro"/>
</dbReference>
<dbReference type="Gene3D" id="3.40.50.1820">
    <property type="entry name" value="alpha/beta hydrolase"/>
    <property type="match status" value="1"/>
</dbReference>
<dbReference type="PANTHER" id="PTHR34853:SF5">
    <property type="entry name" value="LIP-DOMAIN-CONTAINING PROTEIN-RELATED"/>
    <property type="match status" value="1"/>
</dbReference>
<name>A0A8H7TLN0_9HELO</name>
<dbReference type="InterPro" id="IPR029058">
    <property type="entry name" value="AB_hydrolase_fold"/>
</dbReference>
<proteinExistence type="predicted"/>
<organism evidence="3 4">
    <name type="scientific">Cadophora malorum</name>
    <dbReference type="NCBI Taxonomy" id="108018"/>
    <lineage>
        <taxon>Eukaryota</taxon>
        <taxon>Fungi</taxon>
        <taxon>Dikarya</taxon>
        <taxon>Ascomycota</taxon>
        <taxon>Pezizomycotina</taxon>
        <taxon>Leotiomycetes</taxon>
        <taxon>Helotiales</taxon>
        <taxon>Ploettnerulaceae</taxon>
        <taxon>Cadophora</taxon>
    </lineage>
</organism>